<evidence type="ECO:0000313" key="2">
    <source>
        <dbReference type="EMBL" id="KAL3273542.1"/>
    </source>
</evidence>
<accession>A0ABD2N4N3</accession>
<protein>
    <submittedName>
        <fullName evidence="2">Uncharacterized protein</fullName>
    </submittedName>
</protein>
<proteinExistence type="predicted"/>
<sequence>MARRPLIETEFEWYAQHIWDNDQDSNEGLGDDRSDLDDEDKLGPNNQDIENDVIEFEYEILVERVAEQRGETNCLKFADFEAEIAWFLWKRGRASDVEKEIQATKHPLYMPMFLKRMLDRVSHWPVHETTRQRYKLALCKSS</sequence>
<keyword evidence="3" id="KW-1185">Reference proteome</keyword>
<evidence type="ECO:0000256" key="1">
    <source>
        <dbReference type="SAM" id="MobiDB-lite"/>
    </source>
</evidence>
<name>A0ABD2N4N3_9CUCU</name>
<feature type="region of interest" description="Disordered" evidence="1">
    <location>
        <begin position="24"/>
        <end position="49"/>
    </location>
</feature>
<dbReference type="Proteomes" id="UP001516400">
    <property type="component" value="Unassembled WGS sequence"/>
</dbReference>
<dbReference type="EMBL" id="JABFTP020000062">
    <property type="protein sequence ID" value="KAL3273542.1"/>
    <property type="molecule type" value="Genomic_DNA"/>
</dbReference>
<organism evidence="2 3">
    <name type="scientific">Cryptolaemus montrouzieri</name>
    <dbReference type="NCBI Taxonomy" id="559131"/>
    <lineage>
        <taxon>Eukaryota</taxon>
        <taxon>Metazoa</taxon>
        <taxon>Ecdysozoa</taxon>
        <taxon>Arthropoda</taxon>
        <taxon>Hexapoda</taxon>
        <taxon>Insecta</taxon>
        <taxon>Pterygota</taxon>
        <taxon>Neoptera</taxon>
        <taxon>Endopterygota</taxon>
        <taxon>Coleoptera</taxon>
        <taxon>Polyphaga</taxon>
        <taxon>Cucujiformia</taxon>
        <taxon>Coccinelloidea</taxon>
        <taxon>Coccinellidae</taxon>
        <taxon>Scymninae</taxon>
        <taxon>Scymnini</taxon>
        <taxon>Cryptolaemus</taxon>
    </lineage>
</organism>
<reference evidence="2 3" key="1">
    <citation type="journal article" date="2021" name="BMC Biol.">
        <title>Horizontally acquired antibacterial genes associated with adaptive radiation of ladybird beetles.</title>
        <authorList>
            <person name="Li H.S."/>
            <person name="Tang X.F."/>
            <person name="Huang Y.H."/>
            <person name="Xu Z.Y."/>
            <person name="Chen M.L."/>
            <person name="Du X.Y."/>
            <person name="Qiu B.Y."/>
            <person name="Chen P.T."/>
            <person name="Zhang W."/>
            <person name="Slipinski A."/>
            <person name="Escalona H.E."/>
            <person name="Waterhouse R.M."/>
            <person name="Zwick A."/>
            <person name="Pang H."/>
        </authorList>
    </citation>
    <scope>NUCLEOTIDE SEQUENCE [LARGE SCALE GENOMIC DNA]</scope>
    <source>
        <strain evidence="2">SYSU2018</strain>
    </source>
</reference>
<comment type="caution">
    <text evidence="2">The sequence shown here is derived from an EMBL/GenBank/DDBJ whole genome shotgun (WGS) entry which is preliminary data.</text>
</comment>
<dbReference type="AlphaFoldDB" id="A0ABD2N4N3"/>
<gene>
    <name evidence="2" type="ORF">HHI36_014980</name>
</gene>
<evidence type="ECO:0000313" key="3">
    <source>
        <dbReference type="Proteomes" id="UP001516400"/>
    </source>
</evidence>